<dbReference type="GO" id="GO:0016614">
    <property type="term" value="F:oxidoreductase activity, acting on CH-OH group of donors"/>
    <property type="evidence" value="ECO:0007669"/>
    <property type="project" value="InterPro"/>
</dbReference>
<comment type="similarity">
    <text evidence="2">Belongs to the GMC oxidoreductase family.</text>
</comment>
<dbReference type="PANTHER" id="PTHR11552">
    <property type="entry name" value="GLUCOSE-METHANOL-CHOLINE GMC OXIDOREDUCTASE"/>
    <property type="match status" value="1"/>
</dbReference>
<dbReference type="RefSeq" id="WP_083091929.1">
    <property type="nucleotide sequence ID" value="NZ_LXWF01000033.1"/>
</dbReference>
<evidence type="ECO:0000256" key="5">
    <source>
        <dbReference type="PIRSR" id="PIRSR000137-2"/>
    </source>
</evidence>
<dbReference type="SUPFAM" id="SSF51905">
    <property type="entry name" value="FAD/NAD(P)-binding domain"/>
    <property type="match status" value="1"/>
</dbReference>
<keyword evidence="3" id="KW-0285">Flavoprotein</keyword>
<feature type="binding site" evidence="5">
    <location>
        <position position="79"/>
    </location>
    <ligand>
        <name>FAD</name>
        <dbReference type="ChEBI" id="CHEBI:57692"/>
    </ligand>
</feature>
<keyword evidence="4 5" id="KW-0274">FAD</keyword>
<evidence type="ECO:0000256" key="3">
    <source>
        <dbReference type="ARBA" id="ARBA00022630"/>
    </source>
</evidence>
<gene>
    <name evidence="7" type="ORF">A7979_03330</name>
</gene>
<dbReference type="PIRSF" id="PIRSF000137">
    <property type="entry name" value="Alcohol_oxidase"/>
    <property type="match status" value="1"/>
</dbReference>
<feature type="binding site" evidence="5">
    <location>
        <position position="441"/>
    </location>
    <ligand>
        <name>substrate</name>
    </ligand>
</feature>
<reference evidence="7 8" key="1">
    <citation type="submission" date="2016-05" db="EMBL/GenBank/DDBJ databases">
        <title>Draft genome sequence of a porcine commensal Rothia nasimurium.</title>
        <authorList>
            <person name="Gaiser R.A."/>
            <person name="Van Baarlen P."/>
            <person name="Wells J.M."/>
        </authorList>
    </citation>
    <scope>NUCLEOTIDE SEQUENCE [LARGE SCALE GENOMIC DNA]</scope>
    <source>
        <strain evidence="7 8">PT-32</strain>
    </source>
</reference>
<name>A0A1Y1RPD8_9MICC</name>
<sequence>MTDFLIVGGGSAGAVLTRRLIDAGKTVTLVEAGLQEPNPDIDHLNDLGKLWHSDQDWDYFTSPQPGAHNRRLHLPRGKVLGGSHALNACIWVRGAAADYDSWAYLGNPGWGWNEVLPYFIKAENYDGGPSESRGTDGLLDVRQDFSRSPLQESMVEAAQQAGHKLNPDYNSGDPEGVSRMQLNVRDDKRFNVWHAYLKPVADHENLTLITGARVEKVLFEGTSAVGILMHTQEGRQEVYASKVVLSAGALGSPEILLRSGIGPARELRDLGIELVAEAPGVGKNLHDHLLVPVIYTADKPIPTPQVAPAEVHLFARSSPAQHLPDTQPIFFSFPMYSQAYGPGEMTGPAEAFTLMAGIVRPQSRGALTLTGSRLDDPVTVDLGVFEADADLQAMVQSIKQCRAIGRQPALAEEWGATEIWPGPEVSDDELEQYARDAVVTYHHQVGTCAMGTGTQAVVSPHNLAVYGVENLHVIDASIMPIVPTGNTNAPSIMIAEKAADALMSADLGQ</sequence>
<evidence type="ECO:0000313" key="7">
    <source>
        <dbReference type="EMBL" id="ORC17442.1"/>
    </source>
</evidence>
<proteinExistence type="inferred from homology"/>
<dbReference type="GO" id="GO:0050660">
    <property type="term" value="F:flavin adenine dinucleotide binding"/>
    <property type="evidence" value="ECO:0007669"/>
    <property type="project" value="InterPro"/>
</dbReference>
<evidence type="ECO:0000259" key="6">
    <source>
        <dbReference type="PROSITE" id="PS00624"/>
    </source>
</evidence>
<dbReference type="InterPro" id="IPR000172">
    <property type="entry name" value="GMC_OxRdtase_N"/>
</dbReference>
<dbReference type="Pfam" id="PF00732">
    <property type="entry name" value="GMC_oxred_N"/>
    <property type="match status" value="1"/>
</dbReference>
<comment type="caution">
    <text evidence="7">The sequence shown here is derived from an EMBL/GenBank/DDBJ whole genome shotgun (WGS) entry which is preliminary data.</text>
</comment>
<protein>
    <submittedName>
        <fullName evidence="7">Oxidoreductase</fullName>
    </submittedName>
</protein>
<feature type="binding site" evidence="5">
    <location>
        <position position="214"/>
    </location>
    <ligand>
        <name>FAD</name>
        <dbReference type="ChEBI" id="CHEBI:57692"/>
    </ligand>
</feature>
<evidence type="ECO:0000313" key="8">
    <source>
        <dbReference type="Proteomes" id="UP000192359"/>
    </source>
</evidence>
<dbReference type="Gene3D" id="3.50.50.60">
    <property type="entry name" value="FAD/NAD(P)-binding domain"/>
    <property type="match status" value="1"/>
</dbReference>
<keyword evidence="8" id="KW-1185">Reference proteome</keyword>
<evidence type="ECO:0000256" key="4">
    <source>
        <dbReference type="ARBA" id="ARBA00022827"/>
    </source>
</evidence>
<organism evidence="7 8">
    <name type="scientific">Rothia nasimurium</name>
    <dbReference type="NCBI Taxonomy" id="85336"/>
    <lineage>
        <taxon>Bacteria</taxon>
        <taxon>Bacillati</taxon>
        <taxon>Actinomycetota</taxon>
        <taxon>Actinomycetes</taxon>
        <taxon>Micrococcales</taxon>
        <taxon>Micrococcaceae</taxon>
        <taxon>Rothia</taxon>
    </lineage>
</organism>
<dbReference type="PROSITE" id="PS00624">
    <property type="entry name" value="GMC_OXRED_2"/>
    <property type="match status" value="1"/>
</dbReference>
<dbReference type="InterPro" id="IPR036188">
    <property type="entry name" value="FAD/NAD-bd_sf"/>
</dbReference>
<evidence type="ECO:0000256" key="2">
    <source>
        <dbReference type="ARBA" id="ARBA00010790"/>
    </source>
</evidence>
<dbReference type="EMBL" id="LXWF01000033">
    <property type="protein sequence ID" value="ORC17442.1"/>
    <property type="molecule type" value="Genomic_DNA"/>
</dbReference>
<evidence type="ECO:0000256" key="1">
    <source>
        <dbReference type="ARBA" id="ARBA00001974"/>
    </source>
</evidence>
<dbReference type="OrthoDB" id="9785276at2"/>
<dbReference type="Pfam" id="PF05199">
    <property type="entry name" value="GMC_oxred_C"/>
    <property type="match status" value="1"/>
</dbReference>
<dbReference type="Proteomes" id="UP000192359">
    <property type="component" value="Unassembled WGS sequence"/>
</dbReference>
<dbReference type="SUPFAM" id="SSF54373">
    <property type="entry name" value="FAD-linked reductases, C-terminal domain"/>
    <property type="match status" value="1"/>
</dbReference>
<dbReference type="Gene3D" id="3.30.560.10">
    <property type="entry name" value="Glucose Oxidase, domain 3"/>
    <property type="match status" value="1"/>
</dbReference>
<feature type="domain" description="Glucose-methanol-choline oxidoreductase N-terminal" evidence="6">
    <location>
        <begin position="248"/>
        <end position="262"/>
    </location>
</feature>
<comment type="cofactor">
    <cofactor evidence="1 5">
        <name>FAD</name>
        <dbReference type="ChEBI" id="CHEBI:57692"/>
    </cofactor>
</comment>
<dbReference type="InterPro" id="IPR012132">
    <property type="entry name" value="GMC_OxRdtase"/>
</dbReference>
<dbReference type="PANTHER" id="PTHR11552:SF147">
    <property type="entry name" value="CHOLINE DEHYDROGENASE, MITOCHONDRIAL"/>
    <property type="match status" value="1"/>
</dbReference>
<dbReference type="AlphaFoldDB" id="A0A1Y1RPD8"/>
<accession>A0A1Y1RPD8</accession>
<dbReference type="InterPro" id="IPR007867">
    <property type="entry name" value="GMC_OxRtase_C"/>
</dbReference>